<dbReference type="EMBL" id="PHRB01000018">
    <property type="protein sequence ID" value="PJO64750.1"/>
    <property type="molecule type" value="Genomic_DNA"/>
</dbReference>
<name>A0AAX0U9B5_BURPE</name>
<proteinExistence type="predicted"/>
<organism evidence="2 3">
    <name type="scientific">Burkholderia pseudomallei</name>
    <name type="common">Pseudomonas pseudomallei</name>
    <dbReference type="NCBI Taxonomy" id="28450"/>
    <lineage>
        <taxon>Bacteria</taxon>
        <taxon>Pseudomonadati</taxon>
        <taxon>Pseudomonadota</taxon>
        <taxon>Betaproteobacteria</taxon>
        <taxon>Burkholderiales</taxon>
        <taxon>Burkholderiaceae</taxon>
        <taxon>Burkholderia</taxon>
        <taxon>pseudomallei group</taxon>
    </lineage>
</organism>
<reference evidence="2 3" key="1">
    <citation type="submission" date="2017-11" db="EMBL/GenBank/DDBJ databases">
        <title>Molecular characterization of Burkholderia pseudomallei and closely related isolates from Vietnam.</title>
        <authorList>
            <person name="Ustinov D.V."/>
            <person name="Antonov A.S."/>
            <person name="Avdusheva E.F."/>
            <person name="Shpak I.M."/>
            <person name="Zakharova I.B."/>
            <person name="Thi L.A."/>
            <person name="Teteryatnikova N."/>
            <person name="Lopasteyskaya Y.A."/>
            <person name="Kuzyutina J.A."/>
            <person name="Ngo T.N."/>
            <person name="Victorov D.V."/>
        </authorList>
    </citation>
    <scope>NUCLEOTIDE SEQUENCE [LARGE SCALE GENOMIC DNA]</scope>
    <source>
        <strain evidence="2 3">V1512</strain>
    </source>
</reference>
<feature type="region of interest" description="Disordered" evidence="1">
    <location>
        <begin position="25"/>
        <end position="50"/>
    </location>
</feature>
<feature type="compositionally biased region" description="Low complexity" evidence="1">
    <location>
        <begin position="35"/>
        <end position="44"/>
    </location>
</feature>
<dbReference type="Proteomes" id="UP000231878">
    <property type="component" value="Unassembled WGS sequence"/>
</dbReference>
<evidence type="ECO:0000313" key="3">
    <source>
        <dbReference type="Proteomes" id="UP000231878"/>
    </source>
</evidence>
<evidence type="ECO:0000256" key="1">
    <source>
        <dbReference type="SAM" id="MobiDB-lite"/>
    </source>
</evidence>
<protein>
    <submittedName>
        <fullName evidence="2">Uncharacterized protein</fullName>
    </submittedName>
</protein>
<comment type="caution">
    <text evidence="2">The sequence shown here is derived from an EMBL/GenBank/DDBJ whole genome shotgun (WGS) entry which is preliminary data.</text>
</comment>
<dbReference type="AlphaFoldDB" id="A0AAX0U9B5"/>
<evidence type="ECO:0000313" key="2">
    <source>
        <dbReference type="EMBL" id="PJO64750.1"/>
    </source>
</evidence>
<sequence length="91" mass="10126">MGGSSKRADLRHVMSPVSIVFMTRMRMPTPDDGARSGSARVRGGAVDGKRNNRNKFVRFCENFRGRPGRRGIRLHRADGDDTPATVAWAIR</sequence>
<accession>A0AAX0U9B5</accession>
<gene>
    <name evidence="2" type="ORF">CWD88_18735</name>
</gene>